<organism evidence="1">
    <name type="scientific">Fagus sylvatica</name>
    <name type="common">Beechnut</name>
    <dbReference type="NCBI Taxonomy" id="28930"/>
    <lineage>
        <taxon>Eukaryota</taxon>
        <taxon>Viridiplantae</taxon>
        <taxon>Streptophyta</taxon>
        <taxon>Embryophyta</taxon>
        <taxon>Tracheophyta</taxon>
        <taxon>Spermatophyta</taxon>
        <taxon>Magnoliopsida</taxon>
        <taxon>eudicotyledons</taxon>
        <taxon>Gunneridae</taxon>
        <taxon>Pentapetalae</taxon>
        <taxon>rosids</taxon>
        <taxon>fabids</taxon>
        <taxon>Fagales</taxon>
        <taxon>Fagaceae</taxon>
        <taxon>Fagus</taxon>
    </lineage>
</organism>
<sequence>MSVRPWNGFEDGVEGGVSVMDANRTRTTNLFANTKPIRITSAKSMTVKALMLVPATRGQHWRSGVRINNLEGDLVLEVNRSDDSDGNTSLFAHGFGGLLVALDTMMKRKQETMAYAMKPPKQLGPKELQEQIHKIRITFTFKKVKNLEKDNSPPQLFSLTVAHARHLTATVHGLTAILISFIVMLSSPPPSRSSLFVFADLAILAPSSISLTQPWHGLDLSD</sequence>
<dbReference type="AlphaFoldDB" id="A0A2N9I5D3"/>
<name>A0A2N9I5D3_FAGSY</name>
<reference evidence="1" key="1">
    <citation type="submission" date="2018-02" db="EMBL/GenBank/DDBJ databases">
        <authorList>
            <person name="Cohen D.B."/>
            <person name="Kent A.D."/>
        </authorList>
    </citation>
    <scope>NUCLEOTIDE SEQUENCE</scope>
</reference>
<dbReference type="EMBL" id="OIVN01004902">
    <property type="protein sequence ID" value="SPD19902.1"/>
    <property type="molecule type" value="Genomic_DNA"/>
</dbReference>
<gene>
    <name evidence="1" type="ORF">FSB_LOCUS47784</name>
</gene>
<protein>
    <submittedName>
        <fullName evidence="1">Uncharacterized protein</fullName>
    </submittedName>
</protein>
<evidence type="ECO:0000313" key="1">
    <source>
        <dbReference type="EMBL" id="SPD19902.1"/>
    </source>
</evidence>
<accession>A0A2N9I5D3</accession>
<proteinExistence type="predicted"/>